<keyword evidence="4" id="KW-1133">Transmembrane helix</keyword>
<evidence type="ECO:0000313" key="6">
    <source>
        <dbReference type="EMBL" id="KKL13500.1"/>
    </source>
</evidence>
<feature type="transmembrane region" description="Helical" evidence="4">
    <location>
        <begin position="20"/>
        <end position="41"/>
    </location>
</feature>
<evidence type="ECO:0000256" key="4">
    <source>
        <dbReference type="SAM" id="Phobius"/>
    </source>
</evidence>
<dbReference type="InterPro" id="IPR036737">
    <property type="entry name" value="OmpA-like_sf"/>
</dbReference>
<reference evidence="6" key="1">
    <citation type="journal article" date="2015" name="Nature">
        <title>Complex archaea that bridge the gap between prokaryotes and eukaryotes.</title>
        <authorList>
            <person name="Spang A."/>
            <person name="Saw J.H."/>
            <person name="Jorgensen S.L."/>
            <person name="Zaremba-Niedzwiedzka K."/>
            <person name="Martijn J."/>
            <person name="Lind A.E."/>
            <person name="van Eijk R."/>
            <person name="Schleper C."/>
            <person name="Guy L."/>
            <person name="Ettema T.J."/>
        </authorList>
    </citation>
    <scope>NUCLEOTIDE SEQUENCE</scope>
</reference>
<proteinExistence type="predicted"/>
<feature type="region of interest" description="Disordered" evidence="3">
    <location>
        <begin position="78"/>
        <end position="101"/>
    </location>
</feature>
<keyword evidence="4" id="KW-0812">Transmembrane</keyword>
<name>A0A0F9AVP0_9ZZZZ</name>
<dbReference type="InterPro" id="IPR025713">
    <property type="entry name" value="MotB-like_N_dom"/>
</dbReference>
<feature type="non-terminal residue" evidence="6">
    <location>
        <position position="223"/>
    </location>
</feature>
<gene>
    <name evidence="6" type="ORF">LCGC14_2525120</name>
</gene>
<feature type="domain" description="Motility protein B-like N-terminal" evidence="5">
    <location>
        <begin position="12"/>
        <end position="45"/>
    </location>
</feature>
<keyword evidence="2 4" id="KW-0472">Membrane</keyword>
<evidence type="ECO:0000256" key="1">
    <source>
        <dbReference type="ARBA" id="ARBA00004370"/>
    </source>
</evidence>
<sequence length="223" mass="24780">MSTGSNQDQDEGAPDVPGWIVSFSDMITLLLAFFVLLQAFAHVRDPEMFYQGQGSFLREIRHFGLPAWLLGRPDAPRRQFSKVKSPTEEDPRAKPPNRVIDANDDGIRQAFRDLQRAIETRSSDLPDLPMELTVTPIRFGMGRADLDLSAKQWLTRFARDLAGSRTPEDATIHVMGRAPDAASPKRQWLVSALRARAVAGFIREAMPARLASAPWMINGLGVG</sequence>
<organism evidence="6">
    <name type="scientific">marine sediment metagenome</name>
    <dbReference type="NCBI Taxonomy" id="412755"/>
    <lineage>
        <taxon>unclassified sequences</taxon>
        <taxon>metagenomes</taxon>
        <taxon>ecological metagenomes</taxon>
    </lineage>
</organism>
<dbReference type="AlphaFoldDB" id="A0A0F9AVP0"/>
<dbReference type="EMBL" id="LAZR01040833">
    <property type="protein sequence ID" value="KKL13500.1"/>
    <property type="molecule type" value="Genomic_DNA"/>
</dbReference>
<comment type="subcellular location">
    <subcellularLocation>
        <location evidence="1">Membrane</location>
    </subcellularLocation>
</comment>
<comment type="caution">
    <text evidence="6">The sequence shown here is derived from an EMBL/GenBank/DDBJ whole genome shotgun (WGS) entry which is preliminary data.</text>
</comment>
<dbReference type="GO" id="GO:0016020">
    <property type="term" value="C:membrane"/>
    <property type="evidence" value="ECO:0007669"/>
    <property type="project" value="UniProtKB-SubCell"/>
</dbReference>
<protein>
    <recommendedName>
        <fullName evidence="5">Motility protein B-like N-terminal domain-containing protein</fullName>
    </recommendedName>
</protein>
<evidence type="ECO:0000256" key="2">
    <source>
        <dbReference type="ARBA" id="ARBA00023136"/>
    </source>
</evidence>
<evidence type="ECO:0000259" key="5">
    <source>
        <dbReference type="Pfam" id="PF13677"/>
    </source>
</evidence>
<dbReference type="Gene3D" id="3.30.1330.60">
    <property type="entry name" value="OmpA-like domain"/>
    <property type="match status" value="1"/>
</dbReference>
<accession>A0A0F9AVP0</accession>
<dbReference type="Pfam" id="PF13677">
    <property type="entry name" value="MotB_plug"/>
    <property type="match status" value="1"/>
</dbReference>
<evidence type="ECO:0000256" key="3">
    <source>
        <dbReference type="SAM" id="MobiDB-lite"/>
    </source>
</evidence>
<dbReference type="SUPFAM" id="SSF103088">
    <property type="entry name" value="OmpA-like"/>
    <property type="match status" value="1"/>
</dbReference>